<keyword evidence="12" id="KW-0460">Magnesium</keyword>
<evidence type="ECO:0000256" key="16">
    <source>
        <dbReference type="PROSITE-ProRule" id="PRU00409"/>
    </source>
</evidence>
<dbReference type="Pfam" id="PF25596">
    <property type="entry name" value="CPSase_L_D1"/>
    <property type="match status" value="2"/>
</dbReference>
<evidence type="ECO:0000256" key="1">
    <source>
        <dbReference type="ARBA" id="ARBA00001936"/>
    </source>
</evidence>
<dbReference type="PRINTS" id="PR00098">
    <property type="entry name" value="CPSASE"/>
</dbReference>
<dbReference type="SUPFAM" id="SSF48108">
    <property type="entry name" value="Carbamoyl phosphate synthetase, large subunit connection domain"/>
    <property type="match status" value="1"/>
</dbReference>
<dbReference type="Gene3D" id="3.40.50.20">
    <property type="match status" value="2"/>
</dbReference>
<keyword evidence="5" id="KW-0055">Arginine biosynthesis</keyword>
<comment type="caution">
    <text evidence="18">The sequence shown here is derived from an EMBL/GenBank/DDBJ whole genome shotgun (WGS) entry which is preliminary data.</text>
</comment>
<sequence length="850" mass="94712">MNHPISKVLIIGTGADKINQSTEADDAIFQVASSLDTLGIEVSLIDNNPFSVSLDATEIIHQRKISPVTFKNVLETIAEFKPDAILPNLGGLTSIQISQQLFESGELKKRDITMLSMPEFAINQISNPVLMNSMLKKMNAPITTTKTITSFGDAIHIVQEIGYPVIIKPVSPSGNSSRRLCNDNDELAEAVEIAMSQSRIQQAVLQQSIVGYQEIELVVIRDRLGSMLQVAGIEDFDPIGIHAGDSISFTPTQTLMDIELQELRDLAFSITRKLRIVGVNHVQFALNPETGKYYVIKNSPYFDRITAFAEKATGYPLLYVCANLLMGKTLEQLELPKSFGFKSALLEPTMDHIAVRMPIWPFKSLPDADQNLGTQMRSTGSVMGIGRSTEEALIKAIRATQVHADTLSIEPQVNLTDDQIIQYIIHPRANRIIILLEALHRGYSGEELSELTKIDPFFFYKLEKILELKDTIAKNPNDISTLTTAKYFGMSDRIIGTLWNQTEDDVRELRLKESIIPTYKQIDFSAGEFEQYSNHFYSTFELENESSASDNPKKALIIGTSGLRLGNAGSADYFTSKLILSLQNQGYETILVNNNPSAVSMNIADKLYIEPLEVSDILQIIEIEHPSAIYVSGSRGRLINSLEQKELSIIKLPQNGKLLSHLASGKEYGFTMISDGTNVYSLGITSYLIQNESGFSDPTAFIYPAKLNNDYRNDIIDIGTDRIKQQIKPGIYQALFVVTNRVHFEQVRQLPLTELTFLSKVLRINLVDISLKLTQSPDNLKLKDLKISTIPNQIWAYSAAFPFRSLRLHDETIQSETVIGAEMASSNSIPDVLKKLSPNGEESIHNGTFY</sequence>
<evidence type="ECO:0000256" key="14">
    <source>
        <dbReference type="ARBA" id="ARBA00023211"/>
    </source>
</evidence>
<dbReference type="STRING" id="1423778.FC70_GL001663"/>
<dbReference type="GO" id="GO:0005737">
    <property type="term" value="C:cytoplasm"/>
    <property type="evidence" value="ECO:0007669"/>
    <property type="project" value="TreeGrafter"/>
</dbReference>
<dbReference type="PROSITE" id="PS50975">
    <property type="entry name" value="ATP_GRASP"/>
    <property type="match status" value="1"/>
</dbReference>
<dbReference type="FunFam" id="1.10.1030.10:FF:000002">
    <property type="entry name" value="Carbamoyl-phosphate synthase large chain"/>
    <property type="match status" value="1"/>
</dbReference>
<evidence type="ECO:0000259" key="17">
    <source>
        <dbReference type="PROSITE" id="PS50975"/>
    </source>
</evidence>
<keyword evidence="14" id="KW-0464">Manganese</keyword>
<keyword evidence="11 16" id="KW-0067">ATP-binding</keyword>
<dbReference type="GO" id="GO:0006221">
    <property type="term" value="P:pyrimidine nucleotide biosynthetic process"/>
    <property type="evidence" value="ECO:0007669"/>
    <property type="project" value="UniProtKB-KW"/>
</dbReference>
<comment type="cofactor">
    <cofactor evidence="1">
        <name>Mn(2+)</name>
        <dbReference type="ChEBI" id="CHEBI:29035"/>
    </cofactor>
</comment>
<dbReference type="GO" id="GO:0046872">
    <property type="term" value="F:metal ion binding"/>
    <property type="evidence" value="ECO:0007669"/>
    <property type="project" value="UniProtKB-KW"/>
</dbReference>
<evidence type="ECO:0000256" key="2">
    <source>
        <dbReference type="ARBA" id="ARBA00001946"/>
    </source>
</evidence>
<evidence type="ECO:0000256" key="6">
    <source>
        <dbReference type="ARBA" id="ARBA00022598"/>
    </source>
</evidence>
<organism evidence="18 19">
    <name type="scientific">Paucilactobacillus oligofermentans DSM 15707 = LMG 22743</name>
    <dbReference type="NCBI Taxonomy" id="1423778"/>
    <lineage>
        <taxon>Bacteria</taxon>
        <taxon>Bacillati</taxon>
        <taxon>Bacillota</taxon>
        <taxon>Bacilli</taxon>
        <taxon>Lactobacillales</taxon>
        <taxon>Lactobacillaceae</taxon>
        <taxon>Paucilactobacillus</taxon>
    </lineage>
</organism>
<dbReference type="SUPFAM" id="SSF56059">
    <property type="entry name" value="Glutathione synthetase ATP-binding domain-like"/>
    <property type="match status" value="1"/>
</dbReference>
<evidence type="ECO:0000256" key="5">
    <source>
        <dbReference type="ARBA" id="ARBA00022571"/>
    </source>
</evidence>
<dbReference type="InterPro" id="IPR016185">
    <property type="entry name" value="PreATP-grasp_dom_sf"/>
</dbReference>
<dbReference type="InterPro" id="IPR013815">
    <property type="entry name" value="ATP_grasp_subdomain_1"/>
</dbReference>
<feature type="domain" description="ATP-grasp" evidence="17">
    <location>
        <begin position="132"/>
        <end position="326"/>
    </location>
</feature>
<dbReference type="SUPFAM" id="SSF52440">
    <property type="entry name" value="PreATP-grasp domain"/>
    <property type="match status" value="2"/>
</dbReference>
<dbReference type="InterPro" id="IPR005483">
    <property type="entry name" value="CPSase_dom"/>
</dbReference>
<evidence type="ECO:0000256" key="8">
    <source>
        <dbReference type="ARBA" id="ARBA00022723"/>
    </source>
</evidence>
<dbReference type="EMBL" id="AZFE01000032">
    <property type="protein sequence ID" value="KRL54861.1"/>
    <property type="molecule type" value="Genomic_DNA"/>
</dbReference>
<accession>A0A0R1RCT0</accession>
<dbReference type="InterPro" id="IPR011761">
    <property type="entry name" value="ATP-grasp"/>
</dbReference>
<evidence type="ECO:0000256" key="13">
    <source>
        <dbReference type="ARBA" id="ARBA00022975"/>
    </source>
</evidence>
<evidence type="ECO:0000256" key="12">
    <source>
        <dbReference type="ARBA" id="ARBA00022842"/>
    </source>
</evidence>
<comment type="pathway">
    <text evidence="3">Amino-acid biosynthesis; L-arginine biosynthesis.</text>
</comment>
<gene>
    <name evidence="18" type="ORF">FC70_GL001663</name>
</gene>
<dbReference type="SMART" id="SM01096">
    <property type="entry name" value="CPSase_L_D3"/>
    <property type="match status" value="1"/>
</dbReference>
<dbReference type="PATRIC" id="fig|1423778.4.peg.1701"/>
<dbReference type="GO" id="GO:0004087">
    <property type="term" value="F:carbamoyl-phosphate synthase (ammonia) activity"/>
    <property type="evidence" value="ECO:0007669"/>
    <property type="project" value="UniProtKB-EC"/>
</dbReference>
<dbReference type="PANTHER" id="PTHR11405:SF53">
    <property type="entry name" value="CARBAMOYL-PHOSPHATE SYNTHASE [AMMONIA], MITOCHONDRIAL"/>
    <property type="match status" value="1"/>
</dbReference>
<dbReference type="Gene3D" id="3.30.1490.20">
    <property type="entry name" value="ATP-grasp fold, A domain"/>
    <property type="match status" value="1"/>
</dbReference>
<dbReference type="GO" id="GO:0004088">
    <property type="term" value="F:carbamoyl-phosphate synthase (glutamine-hydrolyzing) activity"/>
    <property type="evidence" value="ECO:0007669"/>
    <property type="project" value="TreeGrafter"/>
</dbReference>
<evidence type="ECO:0000313" key="19">
    <source>
        <dbReference type="Proteomes" id="UP000051697"/>
    </source>
</evidence>
<dbReference type="InterPro" id="IPR005479">
    <property type="entry name" value="CPAse_ATP-bd"/>
</dbReference>
<comment type="similarity">
    <text evidence="4">Belongs to the CarB family.</text>
</comment>
<protein>
    <submittedName>
        <fullName evidence="18">Carbamoyl-phosphate synthase large subunit</fullName>
    </submittedName>
</protein>
<evidence type="ECO:0000256" key="11">
    <source>
        <dbReference type="ARBA" id="ARBA00022840"/>
    </source>
</evidence>
<keyword evidence="6" id="KW-0436">Ligase</keyword>
<keyword evidence="8" id="KW-0479">Metal-binding</keyword>
<dbReference type="KEGG" id="lol:LACOL_0916"/>
<dbReference type="AlphaFoldDB" id="A0A0R1RCT0"/>
<dbReference type="InterPro" id="IPR058047">
    <property type="entry name" value="CPSase_preATP-grasp"/>
</dbReference>
<comment type="catalytic activity">
    <reaction evidence="15">
        <text>hydrogencarbonate + NH4(+) + 2 ATP = carbamoyl phosphate + 2 ADP + phosphate + 2 H(+)</text>
        <dbReference type="Rhea" id="RHEA:18029"/>
        <dbReference type="ChEBI" id="CHEBI:15378"/>
        <dbReference type="ChEBI" id="CHEBI:17544"/>
        <dbReference type="ChEBI" id="CHEBI:28938"/>
        <dbReference type="ChEBI" id="CHEBI:30616"/>
        <dbReference type="ChEBI" id="CHEBI:43474"/>
        <dbReference type="ChEBI" id="CHEBI:58228"/>
        <dbReference type="ChEBI" id="CHEBI:456216"/>
        <dbReference type="EC" id="6.3.4.16"/>
    </reaction>
</comment>
<dbReference type="RefSeq" id="WP_057890574.1">
    <property type="nucleotide sequence ID" value="NZ_AZFE01000032.1"/>
</dbReference>
<comment type="cofactor">
    <cofactor evidence="2">
        <name>Mg(2+)</name>
        <dbReference type="ChEBI" id="CHEBI:18420"/>
    </cofactor>
</comment>
<dbReference type="InterPro" id="IPR036897">
    <property type="entry name" value="CarbamoylP_synth_lsu_oligo_sf"/>
</dbReference>
<dbReference type="GO" id="GO:0006526">
    <property type="term" value="P:L-arginine biosynthetic process"/>
    <property type="evidence" value="ECO:0007669"/>
    <property type="project" value="UniProtKB-KW"/>
</dbReference>
<dbReference type="InterPro" id="IPR005480">
    <property type="entry name" value="CPSase_lsu_oligo"/>
</dbReference>
<keyword evidence="13" id="KW-0665">Pyrimidine biosynthesis</keyword>
<reference evidence="18 19" key="1">
    <citation type="journal article" date="2015" name="Genome Announc.">
        <title>Expanding the biotechnology potential of lactobacilli through comparative genomics of 213 strains and associated genera.</title>
        <authorList>
            <person name="Sun Z."/>
            <person name="Harris H.M."/>
            <person name="McCann A."/>
            <person name="Guo C."/>
            <person name="Argimon S."/>
            <person name="Zhang W."/>
            <person name="Yang X."/>
            <person name="Jeffery I.B."/>
            <person name="Cooney J.C."/>
            <person name="Kagawa T.F."/>
            <person name="Liu W."/>
            <person name="Song Y."/>
            <person name="Salvetti E."/>
            <person name="Wrobel A."/>
            <person name="Rasinkangas P."/>
            <person name="Parkhill J."/>
            <person name="Rea M.C."/>
            <person name="O'Sullivan O."/>
            <person name="Ritari J."/>
            <person name="Douillard F.P."/>
            <person name="Paul Ross R."/>
            <person name="Yang R."/>
            <person name="Briner A.E."/>
            <person name="Felis G.E."/>
            <person name="de Vos W.M."/>
            <person name="Barrangou R."/>
            <person name="Klaenhammer T.R."/>
            <person name="Caufield P.W."/>
            <person name="Cui Y."/>
            <person name="Zhang H."/>
            <person name="O'Toole P.W."/>
        </authorList>
    </citation>
    <scope>NUCLEOTIDE SEQUENCE [LARGE SCALE GENOMIC DNA]</scope>
    <source>
        <strain evidence="18 19">DSM 15707</strain>
    </source>
</reference>
<dbReference type="FunFam" id="3.40.50.20:FF:000001">
    <property type="entry name" value="Carbamoyl-phosphate synthase large chain"/>
    <property type="match status" value="2"/>
</dbReference>
<dbReference type="Pfam" id="PF02787">
    <property type="entry name" value="CPSase_L_D3"/>
    <property type="match status" value="1"/>
</dbReference>
<dbReference type="GO" id="GO:0005524">
    <property type="term" value="F:ATP binding"/>
    <property type="evidence" value="ECO:0007669"/>
    <property type="project" value="UniProtKB-UniRule"/>
</dbReference>
<evidence type="ECO:0000256" key="7">
    <source>
        <dbReference type="ARBA" id="ARBA00022605"/>
    </source>
</evidence>
<dbReference type="PANTHER" id="PTHR11405">
    <property type="entry name" value="CARBAMOYLTRANSFERASE FAMILY MEMBER"/>
    <property type="match status" value="1"/>
</dbReference>
<dbReference type="OrthoDB" id="9804197at2"/>
<name>A0A0R1RCT0_9LACO</name>
<proteinExistence type="inferred from homology"/>
<evidence type="ECO:0000256" key="4">
    <source>
        <dbReference type="ARBA" id="ARBA00009799"/>
    </source>
</evidence>
<dbReference type="Gene3D" id="3.30.470.20">
    <property type="entry name" value="ATP-grasp fold, B domain"/>
    <property type="match status" value="1"/>
</dbReference>
<evidence type="ECO:0000256" key="15">
    <source>
        <dbReference type="ARBA" id="ARBA00047359"/>
    </source>
</evidence>
<evidence type="ECO:0000313" key="18">
    <source>
        <dbReference type="EMBL" id="KRL54861.1"/>
    </source>
</evidence>
<keyword evidence="19" id="KW-1185">Reference proteome</keyword>
<dbReference type="Gene3D" id="1.10.1030.10">
    <property type="entry name" value="Carbamoyl-phosphate synthetase, large subunit oligomerisation domain"/>
    <property type="match status" value="1"/>
</dbReference>
<keyword evidence="7" id="KW-0028">Amino-acid biosynthesis</keyword>
<dbReference type="Proteomes" id="UP000051697">
    <property type="component" value="Unassembled WGS sequence"/>
</dbReference>
<evidence type="ECO:0000256" key="9">
    <source>
        <dbReference type="ARBA" id="ARBA00022737"/>
    </source>
</evidence>
<evidence type="ECO:0000256" key="10">
    <source>
        <dbReference type="ARBA" id="ARBA00022741"/>
    </source>
</evidence>
<keyword evidence="10 16" id="KW-0547">Nucleotide-binding</keyword>
<dbReference type="GO" id="GO:0006541">
    <property type="term" value="P:glutamine metabolic process"/>
    <property type="evidence" value="ECO:0007669"/>
    <property type="project" value="TreeGrafter"/>
</dbReference>
<dbReference type="Pfam" id="PF02786">
    <property type="entry name" value="CPSase_L_D2"/>
    <property type="match status" value="1"/>
</dbReference>
<evidence type="ECO:0000256" key="3">
    <source>
        <dbReference type="ARBA" id="ARBA00004730"/>
    </source>
</evidence>
<keyword evidence="9" id="KW-0677">Repeat</keyword>